<dbReference type="PANTHER" id="PTHR47691">
    <property type="entry name" value="REGULATOR-RELATED"/>
    <property type="match status" value="1"/>
</dbReference>
<dbReference type="InterPro" id="IPR011990">
    <property type="entry name" value="TPR-like_helical_dom_sf"/>
</dbReference>
<proteinExistence type="predicted"/>
<gene>
    <name evidence="1" type="ORF">IFM60648_07077</name>
</gene>
<dbReference type="SUPFAM" id="SSF52540">
    <property type="entry name" value="P-loop containing nucleoside triphosphate hydrolases"/>
    <property type="match status" value="1"/>
</dbReference>
<sequence>MISSLAKLVAWQDAQRLTPHERANTGMEPGIDIIAPVYSADTRLDIATEENRGVYKLKSRLSDVELVPFYTGRCDENAQIQQLFQQGRSRITVVLSGLGGIGKTQIALKYAAVHESEYDAIYWVNYRSIDTVKQSLFAVAERIHHQNPFLPGWKEVLELQDIKKTSLAVIDWLSQTHNDRWLVICDGYGQGPIDDSSLENWNLHEMIRTNHGHILITSRWPQSDGFHHISVEKFTDMSLGVDLLLECSKKPTLRDDPDIKRLAQTLDGLPLALVAAGTYLRHYPYSCAEYLDAYSQSWLRLLKKTPTSKQYDLTLYSTWDLTLDRISKVNRLAAILLHFCAYFDNNDLWFELFQMKNELEKPEWLQTLTADKLEFGDAVRILHEHAMIELHGGVTDNRSGSIGFRIHNCVHSWTIHVLNKNWDYGISSLALGCIASTVPHDGTSYWHISQRLLAHANRVIDLFHQEKLTKGYTVGQVGQIQTIINFFLTLGRPETVREMCISLYEQLEESIGDINTYRHPTTLMLAWDMIQTLSRLGNYDQAEIWCNRALSRLSDIPNGRRLKRLFIYLMARNNMSRGQTEKGTQLLIAGLDECQDEGISAFPSEEYLMPAIWVPYLFKEMPTDLQTWLGNYMNQQGTVTMDNRQPSFKYLCTQIYLFLSRHDNGTAKALLAEAREIFDRVDSADYAKACMFPTLMALYIKLEDQREIQSLCEAAFTGDWETLWQSDSEHSFLMAFTRIYAHVTCCQFDKAVIACQKTLDKLKESQVPCPVHRFDVLFMLGSVFIAQGRIFDAEEHLTAAIDLTAAIIGQAENTSYRFKRLTDMMDYVRECYEQKGDQAGAQRCLKLVQGCRSERLGTDT</sequence>
<dbReference type="EMBL" id="BLKI01000045">
    <property type="protein sequence ID" value="GFF84585.1"/>
    <property type="molecule type" value="Genomic_DNA"/>
</dbReference>
<reference evidence="1 2" key="1">
    <citation type="submission" date="2020-01" db="EMBL/GenBank/DDBJ databases">
        <title>Draft genome sequence of Aspergillus lentulus IFM 60648.</title>
        <authorList>
            <person name="Takahashi H."/>
            <person name="Yaguchi T."/>
        </authorList>
    </citation>
    <scope>NUCLEOTIDE SEQUENCE [LARGE SCALE GENOMIC DNA]</scope>
    <source>
        <strain evidence="1 2">IFM 60648</strain>
    </source>
</reference>
<evidence type="ECO:0008006" key="3">
    <source>
        <dbReference type="Google" id="ProtNLM"/>
    </source>
</evidence>
<dbReference type="PANTHER" id="PTHR47691:SF3">
    <property type="entry name" value="HTH-TYPE TRANSCRIPTIONAL REGULATOR RV0890C-RELATED"/>
    <property type="match status" value="1"/>
</dbReference>
<name>A0ABQ1AMF1_ASPLE</name>
<evidence type="ECO:0000313" key="1">
    <source>
        <dbReference type="EMBL" id="GFF84585.1"/>
    </source>
</evidence>
<dbReference type="Proteomes" id="UP000465220">
    <property type="component" value="Unassembled WGS sequence"/>
</dbReference>
<keyword evidence="2" id="KW-1185">Reference proteome</keyword>
<dbReference type="Gene3D" id="3.40.50.300">
    <property type="entry name" value="P-loop containing nucleotide triphosphate hydrolases"/>
    <property type="match status" value="1"/>
</dbReference>
<accession>A0ABQ1AMF1</accession>
<comment type="caution">
    <text evidence="1">The sequence shown here is derived from an EMBL/GenBank/DDBJ whole genome shotgun (WGS) entry which is preliminary data.</text>
</comment>
<protein>
    <recommendedName>
        <fullName evidence="3">NB-ARC domain-containing protein</fullName>
    </recommendedName>
</protein>
<dbReference type="SUPFAM" id="SSF48452">
    <property type="entry name" value="TPR-like"/>
    <property type="match status" value="1"/>
</dbReference>
<dbReference type="InterPro" id="IPR027417">
    <property type="entry name" value="P-loop_NTPase"/>
</dbReference>
<organism evidence="1 2">
    <name type="scientific">Aspergillus lentulus</name>
    <dbReference type="NCBI Taxonomy" id="293939"/>
    <lineage>
        <taxon>Eukaryota</taxon>
        <taxon>Fungi</taxon>
        <taxon>Dikarya</taxon>
        <taxon>Ascomycota</taxon>
        <taxon>Pezizomycotina</taxon>
        <taxon>Eurotiomycetes</taxon>
        <taxon>Eurotiomycetidae</taxon>
        <taxon>Eurotiales</taxon>
        <taxon>Aspergillaceae</taxon>
        <taxon>Aspergillus</taxon>
        <taxon>Aspergillus subgen. Fumigati</taxon>
    </lineage>
</organism>
<dbReference type="Gene3D" id="1.25.40.10">
    <property type="entry name" value="Tetratricopeptide repeat domain"/>
    <property type="match status" value="1"/>
</dbReference>
<evidence type="ECO:0000313" key="2">
    <source>
        <dbReference type="Proteomes" id="UP000465220"/>
    </source>
</evidence>